<evidence type="ECO:0000256" key="9">
    <source>
        <dbReference type="ARBA" id="ARBA00030757"/>
    </source>
</evidence>
<evidence type="ECO:0000256" key="6">
    <source>
        <dbReference type="ARBA" id="ARBA00022603"/>
    </source>
</evidence>
<dbReference type="CDD" id="cd02440">
    <property type="entry name" value="AdoMet_MTases"/>
    <property type="match status" value="1"/>
</dbReference>
<keyword evidence="7" id="KW-0808">Transferase</keyword>
<dbReference type="PANTHER" id="PTHR11579:SF0">
    <property type="entry name" value="PROTEIN-L-ISOASPARTATE(D-ASPARTATE) O-METHYLTRANSFERASE"/>
    <property type="match status" value="1"/>
</dbReference>
<dbReference type="InterPro" id="IPR000682">
    <property type="entry name" value="PCMT"/>
</dbReference>
<proteinExistence type="inferred from homology"/>
<keyword evidence="8" id="KW-0949">S-adenosyl-L-methionine</keyword>
<dbReference type="PANTHER" id="PTHR11579">
    <property type="entry name" value="PROTEIN-L-ISOASPARTATE O-METHYLTRANSFERASE"/>
    <property type="match status" value="1"/>
</dbReference>
<accession>A0ABP7FW11</accession>
<protein>
    <recommendedName>
        <fullName evidence="4">Protein-L-isoaspartate O-methyltransferase</fullName>
        <ecNumber evidence="3">2.1.1.77</ecNumber>
    </recommendedName>
    <alternativeName>
        <fullName evidence="11">L-isoaspartyl protein carboxyl methyltransferase</fullName>
    </alternativeName>
    <alternativeName>
        <fullName evidence="9">Protein L-isoaspartyl methyltransferase</fullName>
    </alternativeName>
    <alternativeName>
        <fullName evidence="10">Protein-beta-aspartate methyltransferase</fullName>
    </alternativeName>
</protein>
<evidence type="ECO:0000256" key="7">
    <source>
        <dbReference type="ARBA" id="ARBA00022679"/>
    </source>
</evidence>
<keyword evidence="5" id="KW-0963">Cytoplasm</keyword>
<comment type="subcellular location">
    <subcellularLocation>
        <location evidence="1">Cytoplasm</location>
    </subcellularLocation>
</comment>
<organism evidence="12 13">
    <name type="scientific">Salinactinospora qingdaonensis</name>
    <dbReference type="NCBI Taxonomy" id="702744"/>
    <lineage>
        <taxon>Bacteria</taxon>
        <taxon>Bacillati</taxon>
        <taxon>Actinomycetota</taxon>
        <taxon>Actinomycetes</taxon>
        <taxon>Streptosporangiales</taxon>
        <taxon>Nocardiopsidaceae</taxon>
        <taxon>Salinactinospora</taxon>
    </lineage>
</organism>
<evidence type="ECO:0000256" key="10">
    <source>
        <dbReference type="ARBA" id="ARBA00031323"/>
    </source>
</evidence>
<reference evidence="13" key="1">
    <citation type="journal article" date="2019" name="Int. J. Syst. Evol. Microbiol.">
        <title>The Global Catalogue of Microorganisms (GCM) 10K type strain sequencing project: providing services to taxonomists for standard genome sequencing and annotation.</title>
        <authorList>
            <consortium name="The Broad Institute Genomics Platform"/>
            <consortium name="The Broad Institute Genome Sequencing Center for Infectious Disease"/>
            <person name="Wu L."/>
            <person name="Ma J."/>
        </authorList>
    </citation>
    <scope>NUCLEOTIDE SEQUENCE [LARGE SCALE GENOMIC DNA]</scope>
    <source>
        <strain evidence="13">JCM 17137</strain>
    </source>
</reference>
<keyword evidence="6" id="KW-0489">Methyltransferase</keyword>
<dbReference type="Proteomes" id="UP001500908">
    <property type="component" value="Unassembled WGS sequence"/>
</dbReference>
<dbReference type="InterPro" id="IPR029063">
    <property type="entry name" value="SAM-dependent_MTases_sf"/>
</dbReference>
<evidence type="ECO:0000256" key="11">
    <source>
        <dbReference type="ARBA" id="ARBA00031350"/>
    </source>
</evidence>
<evidence type="ECO:0000256" key="1">
    <source>
        <dbReference type="ARBA" id="ARBA00004496"/>
    </source>
</evidence>
<evidence type="ECO:0000256" key="5">
    <source>
        <dbReference type="ARBA" id="ARBA00022490"/>
    </source>
</evidence>
<evidence type="ECO:0000256" key="3">
    <source>
        <dbReference type="ARBA" id="ARBA00011890"/>
    </source>
</evidence>
<dbReference type="SUPFAM" id="SSF53335">
    <property type="entry name" value="S-adenosyl-L-methionine-dependent methyltransferases"/>
    <property type="match status" value="1"/>
</dbReference>
<evidence type="ECO:0000256" key="8">
    <source>
        <dbReference type="ARBA" id="ARBA00022691"/>
    </source>
</evidence>
<evidence type="ECO:0000256" key="4">
    <source>
        <dbReference type="ARBA" id="ARBA00013346"/>
    </source>
</evidence>
<evidence type="ECO:0000313" key="13">
    <source>
        <dbReference type="Proteomes" id="UP001500908"/>
    </source>
</evidence>
<dbReference type="EC" id="2.1.1.77" evidence="3"/>
<dbReference type="Gene3D" id="3.40.50.150">
    <property type="entry name" value="Vaccinia Virus protein VP39"/>
    <property type="match status" value="1"/>
</dbReference>
<evidence type="ECO:0000313" key="12">
    <source>
        <dbReference type="EMBL" id="GAA3747278.1"/>
    </source>
</evidence>
<comment type="caution">
    <text evidence="12">The sequence shown here is derived from an EMBL/GenBank/DDBJ whole genome shotgun (WGS) entry which is preliminary data.</text>
</comment>
<name>A0ABP7FW11_9ACTN</name>
<sequence length="337" mass="36562">MSTSATDDAIARAAEAVSEEHYRGSDGQAARHTTDTAVILRRLRLLDLQPGQRVLEIGTGSGMSSALLAELTGSEGRVVSVDILANLTERAARLHAEAGYTTVTTLARDGLSGAPEYAPFDRIIAWTSPPRLPDTWLAQTAPGAVILHPLPTARLVYSTALLRCVVDAEGVPIKPSVHRADCVRMDAPYREAAETDAADAATEQGYVSAEWLHGRGGTLARDILSGLLEAPHSEDTYLTWPECDHLRPWLIARRPHRLISAGRGNEIGYGLVDGDKGEHVALFVLLPRPRLVADSAHSPALHRLRALIDEWHADGQPATDTHTPELHRIEEGWRISL</sequence>
<keyword evidence="13" id="KW-1185">Reference proteome</keyword>
<comment type="similarity">
    <text evidence="2">Belongs to the methyltransferase superfamily. L-isoaspartyl/D-aspartyl protein methyltransferase family.</text>
</comment>
<dbReference type="EMBL" id="BAABDD010000012">
    <property type="protein sequence ID" value="GAA3747278.1"/>
    <property type="molecule type" value="Genomic_DNA"/>
</dbReference>
<dbReference type="Pfam" id="PF01135">
    <property type="entry name" value="PCMT"/>
    <property type="match status" value="1"/>
</dbReference>
<gene>
    <name evidence="12" type="ORF">GCM10022402_28350</name>
</gene>
<dbReference type="RefSeq" id="WP_344971843.1">
    <property type="nucleotide sequence ID" value="NZ_BAABDD010000012.1"/>
</dbReference>
<evidence type="ECO:0000256" key="2">
    <source>
        <dbReference type="ARBA" id="ARBA00005369"/>
    </source>
</evidence>